<name>A0A840HSG7_9SPHN</name>
<evidence type="ECO:0000313" key="1">
    <source>
        <dbReference type="EMBL" id="MBB4640520.1"/>
    </source>
</evidence>
<protein>
    <submittedName>
        <fullName evidence="1">Uncharacterized protein</fullName>
    </submittedName>
</protein>
<dbReference type="RefSeq" id="WP_184474344.1">
    <property type="nucleotide sequence ID" value="NZ_JACHOV010000002.1"/>
</dbReference>
<accession>A0A840HSG7</accession>
<reference evidence="1 2" key="1">
    <citation type="submission" date="2020-08" db="EMBL/GenBank/DDBJ databases">
        <title>Genomic Encyclopedia of Type Strains, Phase IV (KMG-IV): sequencing the most valuable type-strain genomes for metagenomic binning, comparative biology and taxonomic classification.</title>
        <authorList>
            <person name="Goeker M."/>
        </authorList>
    </citation>
    <scope>NUCLEOTIDE SEQUENCE [LARGE SCALE GENOMIC DNA]</scope>
    <source>
        <strain evidence="1 2">DSM 7465</strain>
    </source>
</reference>
<dbReference type="Proteomes" id="UP000575068">
    <property type="component" value="Unassembled WGS sequence"/>
</dbReference>
<dbReference type="AlphaFoldDB" id="A0A840HSG7"/>
<keyword evidence="2" id="KW-1185">Reference proteome</keyword>
<sequence>MTAITVMAAANEIAKSSEAIRENICVPSLFGEACSHIGDNKRPGFSELFTKIFRPPAYAGALIRQINVHALF</sequence>
<dbReference type="EMBL" id="JACHOV010000002">
    <property type="protein sequence ID" value="MBB4640520.1"/>
    <property type="molecule type" value="Genomic_DNA"/>
</dbReference>
<proteinExistence type="predicted"/>
<gene>
    <name evidence="1" type="ORF">HNQ99_000808</name>
</gene>
<evidence type="ECO:0000313" key="2">
    <source>
        <dbReference type="Proteomes" id="UP000575068"/>
    </source>
</evidence>
<comment type="caution">
    <text evidence="1">The sequence shown here is derived from an EMBL/GenBank/DDBJ whole genome shotgun (WGS) entry which is preliminary data.</text>
</comment>
<organism evidence="1 2">
    <name type="scientific">Rhizorhapis suberifaciens</name>
    <name type="common">corky root of lettuce</name>
    <dbReference type="NCBI Taxonomy" id="13656"/>
    <lineage>
        <taxon>Bacteria</taxon>
        <taxon>Pseudomonadati</taxon>
        <taxon>Pseudomonadota</taxon>
        <taxon>Alphaproteobacteria</taxon>
        <taxon>Sphingomonadales</taxon>
        <taxon>Sphingomonadaceae</taxon>
        <taxon>Rhizorhapis</taxon>
    </lineage>
</organism>